<dbReference type="GO" id="GO:0005886">
    <property type="term" value="C:plasma membrane"/>
    <property type="evidence" value="ECO:0007669"/>
    <property type="project" value="TreeGrafter"/>
</dbReference>
<dbReference type="GO" id="GO:0098632">
    <property type="term" value="F:cell-cell adhesion mediator activity"/>
    <property type="evidence" value="ECO:0007669"/>
    <property type="project" value="TreeGrafter"/>
</dbReference>
<dbReference type="InterPro" id="IPR036179">
    <property type="entry name" value="Ig-like_dom_sf"/>
</dbReference>
<evidence type="ECO:0000313" key="11">
    <source>
        <dbReference type="Proteomes" id="UP000015103"/>
    </source>
</evidence>
<evidence type="ECO:0000256" key="8">
    <source>
        <dbReference type="ARBA" id="ARBA00023319"/>
    </source>
</evidence>
<evidence type="ECO:0000256" key="6">
    <source>
        <dbReference type="ARBA" id="ARBA00023136"/>
    </source>
</evidence>
<evidence type="ECO:0000256" key="2">
    <source>
        <dbReference type="ARBA" id="ARBA00022692"/>
    </source>
</evidence>
<dbReference type="GO" id="GO:0070593">
    <property type="term" value="P:dendrite self-avoidance"/>
    <property type="evidence" value="ECO:0007669"/>
    <property type="project" value="TreeGrafter"/>
</dbReference>
<comment type="subcellular location">
    <subcellularLocation>
        <location evidence="1">Membrane</location>
        <topology evidence="1">Single-pass membrane protein</topology>
    </subcellularLocation>
</comment>
<keyword evidence="8" id="KW-0393">Immunoglobulin domain</keyword>
<protein>
    <recommendedName>
        <fullName evidence="9">Ig-like domain-containing protein</fullName>
    </recommendedName>
</protein>
<dbReference type="EMBL" id="ACPB03013533">
    <property type="status" value="NOT_ANNOTATED_CDS"/>
    <property type="molecule type" value="Genomic_DNA"/>
</dbReference>
<dbReference type="SUPFAM" id="SSF48726">
    <property type="entry name" value="Immunoglobulin"/>
    <property type="match status" value="4"/>
</dbReference>
<dbReference type="FunFam" id="2.60.40.10:FF:000189">
    <property type="entry name" value="Neogenin isoform 3"/>
    <property type="match status" value="1"/>
</dbReference>
<keyword evidence="5" id="KW-1133">Transmembrane helix</keyword>
<evidence type="ECO:0000259" key="9">
    <source>
        <dbReference type="PROSITE" id="PS50835"/>
    </source>
</evidence>
<dbReference type="InterPro" id="IPR036116">
    <property type="entry name" value="FN3_sf"/>
</dbReference>
<evidence type="ECO:0000256" key="7">
    <source>
        <dbReference type="ARBA" id="ARBA00023157"/>
    </source>
</evidence>
<keyword evidence="11" id="KW-1185">Reference proteome</keyword>
<dbReference type="InterPro" id="IPR013098">
    <property type="entry name" value="Ig_I-set"/>
</dbReference>
<dbReference type="eggNOG" id="KOG4222">
    <property type="taxonomic scope" value="Eukaryota"/>
</dbReference>
<evidence type="ECO:0000313" key="10">
    <source>
        <dbReference type="EnsemblMetazoa" id="RPRC002628-PA"/>
    </source>
</evidence>
<dbReference type="InParanoid" id="T1HF06"/>
<evidence type="ECO:0000256" key="4">
    <source>
        <dbReference type="ARBA" id="ARBA00022737"/>
    </source>
</evidence>
<dbReference type="Pfam" id="PF13927">
    <property type="entry name" value="Ig_3"/>
    <property type="match status" value="2"/>
</dbReference>
<dbReference type="InterPro" id="IPR003598">
    <property type="entry name" value="Ig_sub2"/>
</dbReference>
<dbReference type="Gene3D" id="2.60.40.10">
    <property type="entry name" value="Immunoglobulins"/>
    <property type="match status" value="5"/>
</dbReference>
<dbReference type="VEuPathDB" id="VectorBase:RPRC002628"/>
<evidence type="ECO:0000256" key="1">
    <source>
        <dbReference type="ARBA" id="ARBA00004167"/>
    </source>
</evidence>
<dbReference type="InterPro" id="IPR013783">
    <property type="entry name" value="Ig-like_fold"/>
</dbReference>
<dbReference type="FunFam" id="2.60.40.10:FF:000008">
    <property type="entry name" value="roundabout homolog 2 isoform X2"/>
    <property type="match status" value="1"/>
</dbReference>
<dbReference type="InterPro" id="IPR003961">
    <property type="entry name" value="FN3_dom"/>
</dbReference>
<feature type="domain" description="Ig-like" evidence="9">
    <location>
        <begin position="113"/>
        <end position="208"/>
    </location>
</feature>
<dbReference type="PANTHER" id="PTHR10075">
    <property type="entry name" value="BASIGIN RELATED"/>
    <property type="match status" value="1"/>
</dbReference>
<dbReference type="FunFam" id="2.60.40.10:FF:000026">
    <property type="entry name" value="roundabout homolog 2 isoform X1"/>
    <property type="match status" value="1"/>
</dbReference>
<dbReference type="Pfam" id="PF07679">
    <property type="entry name" value="I-set"/>
    <property type="match status" value="2"/>
</dbReference>
<keyword evidence="2" id="KW-0812">Transmembrane</keyword>
<dbReference type="OMA" id="TNVELEC"/>
<dbReference type="HOGENOM" id="CLU_460290_0_0_1"/>
<evidence type="ECO:0000256" key="3">
    <source>
        <dbReference type="ARBA" id="ARBA00022729"/>
    </source>
</evidence>
<dbReference type="InterPro" id="IPR007110">
    <property type="entry name" value="Ig-like_dom"/>
</dbReference>
<dbReference type="PANTHER" id="PTHR10075:SF100">
    <property type="entry name" value="FASCICLIN-2"/>
    <property type="match status" value="1"/>
</dbReference>
<dbReference type="SUPFAM" id="SSF49265">
    <property type="entry name" value="Fibronectin type III"/>
    <property type="match status" value="1"/>
</dbReference>
<feature type="domain" description="Ig-like" evidence="9">
    <location>
        <begin position="214"/>
        <end position="278"/>
    </location>
</feature>
<proteinExistence type="predicted"/>
<dbReference type="GO" id="GO:0030424">
    <property type="term" value="C:axon"/>
    <property type="evidence" value="ECO:0007669"/>
    <property type="project" value="TreeGrafter"/>
</dbReference>
<accession>T1HF06</accession>
<dbReference type="EMBL" id="ACPB03013535">
    <property type="status" value="NOT_ANNOTATED_CDS"/>
    <property type="molecule type" value="Genomic_DNA"/>
</dbReference>
<dbReference type="EnsemblMetazoa" id="RPRC002628-RA">
    <property type="protein sequence ID" value="RPRC002628-PA"/>
    <property type="gene ID" value="RPRC002628"/>
</dbReference>
<keyword evidence="6" id="KW-0472">Membrane</keyword>
<dbReference type="GO" id="GO:0007156">
    <property type="term" value="P:homophilic cell adhesion via plasma membrane adhesion molecules"/>
    <property type="evidence" value="ECO:0007669"/>
    <property type="project" value="TreeGrafter"/>
</dbReference>
<dbReference type="SMART" id="SM00408">
    <property type="entry name" value="IGc2"/>
    <property type="match status" value="4"/>
</dbReference>
<dbReference type="AlphaFoldDB" id="T1HF06"/>
<dbReference type="STRING" id="13249.T1HF06"/>
<organism evidence="10 11">
    <name type="scientific">Rhodnius prolixus</name>
    <name type="common">Triatomid bug</name>
    <dbReference type="NCBI Taxonomy" id="13249"/>
    <lineage>
        <taxon>Eukaryota</taxon>
        <taxon>Metazoa</taxon>
        <taxon>Ecdysozoa</taxon>
        <taxon>Arthropoda</taxon>
        <taxon>Hexapoda</taxon>
        <taxon>Insecta</taxon>
        <taxon>Pterygota</taxon>
        <taxon>Neoptera</taxon>
        <taxon>Paraneoptera</taxon>
        <taxon>Hemiptera</taxon>
        <taxon>Heteroptera</taxon>
        <taxon>Panheteroptera</taxon>
        <taxon>Cimicomorpha</taxon>
        <taxon>Reduviidae</taxon>
        <taxon>Triatominae</taxon>
        <taxon>Rhodnius</taxon>
    </lineage>
</organism>
<dbReference type="EMBL" id="ACPB03013536">
    <property type="status" value="NOT_ANNOTATED_CDS"/>
    <property type="molecule type" value="Genomic_DNA"/>
</dbReference>
<sequence>MAAVLYITKLGYRETTNESTSRMKSRKQIDDRTQFMPIQSVVDVEATSSSTCIISTGPSCRCTDTVVDPLGRIHSFTFPAQLDSGHMVFYYYDSVVLEKPFPTVYELCQYRSPRITEHPTDVVVPKDEPATLNCKAEGRPEPKIDWYKDGEKLDLTSPDTKSNRVLLPSGALFFLRVAHGKKEQDEGVYWCVASNQAGTATSRNATLQAAVLHDEFRAVPSDKKVAAGDSATLECGPPKGNPEPTLLWKKDGEVLELNERVKVVDGGNLLLTEVKAADEVKPYFVKQPHDFIAVADTNVELECTVNGDPPPKTLWRREETKMPVGRSRVTDELSLRIERVQPDDEGVYVCDATNAVGSISAKAILTVHSAPMFVIKPEDETVPLNGIAKFECVARGNPPPSVFWTKEGSQVLMFPGNNYGRMAVSSKGQLSVHGVLREDAGFIVCSALSVAGSAVARAFLQVIGDEYVEGVYIRYRELSTLPVPKFQLAAVNRVDATQHTISNLKKYTKYEFFLVPYFKSIEGHPTTSKIVQTLEDNGTQFRIRSQQHIYNDRCADETGWTEYMHPGSDVSDIRVSPRVNCQVISPANLNIYV</sequence>
<dbReference type="EMBL" id="ACPB03013537">
    <property type="status" value="NOT_ANNOTATED_CDS"/>
    <property type="molecule type" value="Genomic_DNA"/>
</dbReference>
<keyword evidence="4" id="KW-0677">Repeat</keyword>
<dbReference type="SMART" id="SM00409">
    <property type="entry name" value="IG"/>
    <property type="match status" value="3"/>
</dbReference>
<dbReference type="Proteomes" id="UP000015103">
    <property type="component" value="Unassembled WGS sequence"/>
</dbReference>
<name>T1HF06_RHOPR</name>
<dbReference type="PROSITE" id="PS50835">
    <property type="entry name" value="IG_LIKE"/>
    <property type="match status" value="4"/>
</dbReference>
<dbReference type="CDD" id="cd00063">
    <property type="entry name" value="FN3"/>
    <property type="match status" value="1"/>
</dbReference>
<reference evidence="10" key="1">
    <citation type="submission" date="2015-05" db="UniProtKB">
        <authorList>
            <consortium name="EnsemblMetazoa"/>
        </authorList>
    </citation>
    <scope>IDENTIFICATION</scope>
</reference>
<feature type="domain" description="Ig-like" evidence="9">
    <location>
        <begin position="371"/>
        <end position="461"/>
    </location>
</feature>
<evidence type="ECO:0000256" key="5">
    <source>
        <dbReference type="ARBA" id="ARBA00022989"/>
    </source>
</evidence>
<dbReference type="InterPro" id="IPR003599">
    <property type="entry name" value="Ig_sub"/>
</dbReference>
<dbReference type="EMBL" id="ACPB03013534">
    <property type="status" value="NOT_ANNOTATED_CDS"/>
    <property type="molecule type" value="Genomic_DNA"/>
</dbReference>
<keyword evidence="7" id="KW-1015">Disulfide bond</keyword>
<dbReference type="GO" id="GO:0007411">
    <property type="term" value="P:axon guidance"/>
    <property type="evidence" value="ECO:0007669"/>
    <property type="project" value="TreeGrafter"/>
</dbReference>
<keyword evidence="3" id="KW-0732">Signal</keyword>
<feature type="domain" description="Ig-like" evidence="9">
    <location>
        <begin position="282"/>
        <end position="366"/>
    </location>
</feature>